<comment type="caution">
    <text evidence="1">The sequence shown here is derived from an EMBL/GenBank/DDBJ whole genome shotgun (WGS) entry which is preliminary data.</text>
</comment>
<evidence type="ECO:0000313" key="1">
    <source>
        <dbReference type="EMBL" id="ODA90841.1"/>
    </source>
</evidence>
<name>A0A1E2SM95_LEIXY</name>
<dbReference type="Gene3D" id="2.60.40.10">
    <property type="entry name" value="Immunoglobulins"/>
    <property type="match status" value="2"/>
</dbReference>
<evidence type="ECO:0008006" key="3">
    <source>
        <dbReference type="Google" id="ProtNLM"/>
    </source>
</evidence>
<reference evidence="1 2" key="1">
    <citation type="submission" date="2015-11" db="EMBL/GenBank/DDBJ databases">
        <authorList>
            <person name="Zhang Y."/>
            <person name="Guo Z."/>
        </authorList>
    </citation>
    <scope>NUCLEOTIDE SEQUENCE [LARGE SCALE GENOMIC DNA]</scope>
    <source>
        <strain evidence="2">gdw1</strain>
    </source>
</reference>
<dbReference type="AlphaFoldDB" id="A0A1E2SM95"/>
<dbReference type="EMBL" id="LNZG01000005">
    <property type="protein sequence ID" value="ODA90841.1"/>
    <property type="molecule type" value="Genomic_DNA"/>
</dbReference>
<gene>
    <name evidence="1" type="ORF">ATY41_07910</name>
</gene>
<dbReference type="GO" id="GO:0005975">
    <property type="term" value="P:carbohydrate metabolic process"/>
    <property type="evidence" value="ECO:0007669"/>
    <property type="project" value="UniProtKB-ARBA"/>
</dbReference>
<evidence type="ECO:0000313" key="2">
    <source>
        <dbReference type="Proteomes" id="UP000094426"/>
    </source>
</evidence>
<dbReference type="OrthoDB" id="8481600at2"/>
<proteinExistence type="predicted"/>
<dbReference type="InterPro" id="IPR013783">
    <property type="entry name" value="Ig-like_fold"/>
</dbReference>
<dbReference type="Proteomes" id="UP000094426">
    <property type="component" value="Unassembled WGS sequence"/>
</dbReference>
<sequence>MAFTVTSPTNGATITRPQLTITGTAKPGTEVAIGKGSSPWAGGIYYGSEIADDRGNWSLTTPAELPFTTGQHQLWALGMTWTPNGLDSMTEPVTFSVTVPDKSKPPVAKPGQTLVVTNLVDGATVVGPEITISGTARPGSVVIITLKNSPQMFGDAWADAQGNWSVTNPIALGAHELVLKGQGEETSLSLTVVSE</sequence>
<organism evidence="1 2">
    <name type="scientific">Leifsonia xyli subsp. xyli</name>
    <dbReference type="NCBI Taxonomy" id="59736"/>
    <lineage>
        <taxon>Bacteria</taxon>
        <taxon>Bacillati</taxon>
        <taxon>Actinomycetota</taxon>
        <taxon>Actinomycetes</taxon>
        <taxon>Micrococcales</taxon>
        <taxon>Microbacteriaceae</taxon>
        <taxon>Leifsonia</taxon>
    </lineage>
</organism>
<protein>
    <recommendedName>
        <fullName evidence="3">Bacterial Ig-like domain-containing protein</fullName>
    </recommendedName>
</protein>
<accession>A0A1E2SM95</accession>